<keyword evidence="6" id="KW-0325">Glycoprotein</keyword>
<name>A0A1B6LRE7_9HEMI</name>
<evidence type="ECO:0000256" key="6">
    <source>
        <dbReference type="ARBA" id="ARBA00023180"/>
    </source>
</evidence>
<keyword evidence="2 9" id="KW-0732">Signal</keyword>
<feature type="domain" description="Partial AB-hydrolase lipase" evidence="10">
    <location>
        <begin position="34"/>
        <end position="87"/>
    </location>
</feature>
<dbReference type="PIRSF" id="PIRSF000862">
    <property type="entry name" value="Steryl_ester_lip"/>
    <property type="match status" value="1"/>
</dbReference>
<feature type="chain" id="PRO_5008587643" description="Lipase" evidence="9">
    <location>
        <begin position="26"/>
        <end position="388"/>
    </location>
</feature>
<keyword evidence="4 7" id="KW-0442">Lipid degradation</keyword>
<proteinExistence type="inferred from homology"/>
<comment type="similarity">
    <text evidence="1 7">Belongs to the AB hydrolase superfamily. Lipase family.</text>
</comment>
<evidence type="ECO:0000313" key="11">
    <source>
        <dbReference type="EMBL" id="JAT26207.1"/>
    </source>
</evidence>
<evidence type="ECO:0000256" key="5">
    <source>
        <dbReference type="ARBA" id="ARBA00023098"/>
    </source>
</evidence>
<keyword evidence="5" id="KW-0443">Lipid metabolism</keyword>
<evidence type="ECO:0000259" key="10">
    <source>
        <dbReference type="Pfam" id="PF04083"/>
    </source>
</evidence>
<dbReference type="AlphaFoldDB" id="A0A1B6LRE7"/>
<dbReference type="FunFam" id="3.40.50.1820:FF:000057">
    <property type="entry name" value="Lipase"/>
    <property type="match status" value="1"/>
</dbReference>
<feature type="signal peptide" evidence="9">
    <location>
        <begin position="1"/>
        <end position="25"/>
    </location>
</feature>
<evidence type="ECO:0000256" key="2">
    <source>
        <dbReference type="ARBA" id="ARBA00022729"/>
    </source>
</evidence>
<protein>
    <recommendedName>
        <fullName evidence="7">Lipase</fullName>
    </recommendedName>
</protein>
<dbReference type="InterPro" id="IPR025483">
    <property type="entry name" value="Lipase_euk"/>
</dbReference>
<organism evidence="11">
    <name type="scientific">Graphocephala atropunctata</name>
    <dbReference type="NCBI Taxonomy" id="36148"/>
    <lineage>
        <taxon>Eukaryota</taxon>
        <taxon>Metazoa</taxon>
        <taxon>Ecdysozoa</taxon>
        <taxon>Arthropoda</taxon>
        <taxon>Hexapoda</taxon>
        <taxon>Insecta</taxon>
        <taxon>Pterygota</taxon>
        <taxon>Neoptera</taxon>
        <taxon>Paraneoptera</taxon>
        <taxon>Hemiptera</taxon>
        <taxon>Auchenorrhyncha</taxon>
        <taxon>Membracoidea</taxon>
        <taxon>Cicadellidae</taxon>
        <taxon>Cicadellinae</taxon>
        <taxon>Cicadellini</taxon>
        <taxon>Graphocephala</taxon>
    </lineage>
</organism>
<dbReference type="InterPro" id="IPR029058">
    <property type="entry name" value="AB_hydrolase_fold"/>
</dbReference>
<keyword evidence="3 7" id="KW-0378">Hydrolase</keyword>
<dbReference type="PANTHER" id="PTHR11005">
    <property type="entry name" value="LYSOSOMAL ACID LIPASE-RELATED"/>
    <property type="match status" value="1"/>
</dbReference>
<dbReference type="Gene3D" id="3.40.50.1820">
    <property type="entry name" value="alpha/beta hydrolase"/>
    <property type="match status" value="1"/>
</dbReference>
<feature type="active site" description="Charge relay system" evidence="8">
    <location>
        <position position="336"/>
    </location>
</feature>
<sequence>MQRAVLSLALTVCVAGLFRSHLVHGDHLGNHRTVDVIREYGYEAEEYNVVTEDGYILALTRIKSNSTKLPVLMMHGVLSSSEQWVMKGPGQDLAFLLVDEGHEVWLGDQRGNHYSRNHVIYNTSQPEYWDFSFHEAGLYDLPAFINTVLNYSDSEQLYYVGHSMGTSVYYVMCSMRPEYNHLVRSAVHLAPVVYGIRKSLTSSLQLMLQNAQDIAEVLRKQNIHEFLPRNSRNQRMIDNFCSERNKFLCLFMVGQIYGPETYITNTTKLRNYLKSLQSGTSIKTMLHLTQIYRTKNFAQYDYGKQENYEIYKDKDAPDYPLDKVTSPIALFYSDQDAFVDESSIERLTRALPNVITTASIPNYNHIDVLFADNAPAVLFQTIIKLLNV</sequence>
<evidence type="ECO:0000256" key="8">
    <source>
        <dbReference type="PIRSR" id="PIRSR000862-1"/>
    </source>
</evidence>
<evidence type="ECO:0000256" key="4">
    <source>
        <dbReference type="ARBA" id="ARBA00022963"/>
    </source>
</evidence>
<evidence type="ECO:0000256" key="9">
    <source>
        <dbReference type="SAM" id="SignalP"/>
    </source>
</evidence>
<evidence type="ECO:0000256" key="1">
    <source>
        <dbReference type="ARBA" id="ARBA00010701"/>
    </source>
</evidence>
<accession>A0A1B6LRE7</accession>
<dbReference type="Pfam" id="PF04083">
    <property type="entry name" value="Abhydro_lipase"/>
    <property type="match status" value="1"/>
</dbReference>
<gene>
    <name evidence="11" type="ORF">g.12914</name>
</gene>
<evidence type="ECO:0000256" key="3">
    <source>
        <dbReference type="ARBA" id="ARBA00022801"/>
    </source>
</evidence>
<dbReference type="InterPro" id="IPR006693">
    <property type="entry name" value="AB_hydrolase_lipase"/>
</dbReference>
<reference evidence="11" key="1">
    <citation type="submission" date="2015-11" db="EMBL/GenBank/DDBJ databases">
        <title>De novo transcriptome assembly of four potential Pierce s Disease insect vectors from Arizona vineyards.</title>
        <authorList>
            <person name="Tassone E.E."/>
        </authorList>
    </citation>
    <scope>NUCLEOTIDE SEQUENCE</scope>
</reference>
<evidence type="ECO:0000256" key="7">
    <source>
        <dbReference type="PIRNR" id="PIRNR000862"/>
    </source>
</evidence>
<dbReference type="GO" id="GO:0016788">
    <property type="term" value="F:hydrolase activity, acting on ester bonds"/>
    <property type="evidence" value="ECO:0007669"/>
    <property type="project" value="InterPro"/>
</dbReference>
<dbReference type="SUPFAM" id="SSF53474">
    <property type="entry name" value="alpha/beta-Hydrolases"/>
    <property type="match status" value="1"/>
</dbReference>
<feature type="active site" description="Nucleophile" evidence="8">
    <location>
        <position position="163"/>
    </location>
</feature>
<feature type="active site" description="Charge relay system" evidence="8">
    <location>
        <position position="365"/>
    </location>
</feature>
<dbReference type="GO" id="GO:0016042">
    <property type="term" value="P:lipid catabolic process"/>
    <property type="evidence" value="ECO:0007669"/>
    <property type="project" value="UniProtKB-KW"/>
</dbReference>
<dbReference type="EMBL" id="GEBQ01013770">
    <property type="protein sequence ID" value="JAT26207.1"/>
    <property type="molecule type" value="Transcribed_RNA"/>
</dbReference>